<dbReference type="SUPFAM" id="SSF54001">
    <property type="entry name" value="Cysteine proteinases"/>
    <property type="match status" value="1"/>
</dbReference>
<feature type="region of interest" description="Disordered" evidence="2">
    <location>
        <begin position="300"/>
        <end position="361"/>
    </location>
</feature>
<feature type="region of interest" description="Disordered" evidence="2">
    <location>
        <begin position="639"/>
        <end position="659"/>
    </location>
</feature>
<dbReference type="EMBL" id="CAKKLH010000122">
    <property type="protein sequence ID" value="CAH0103931.1"/>
    <property type="molecule type" value="Genomic_DNA"/>
</dbReference>
<dbReference type="GO" id="GO:0004843">
    <property type="term" value="F:cysteine-type deubiquitinase activity"/>
    <property type="evidence" value="ECO:0007669"/>
    <property type="project" value="InterPro"/>
</dbReference>
<evidence type="ECO:0000313" key="4">
    <source>
        <dbReference type="EMBL" id="CAH0103931.1"/>
    </source>
</evidence>
<dbReference type="Gene3D" id="3.90.70.10">
    <property type="entry name" value="Cysteine proteinases"/>
    <property type="match status" value="1"/>
</dbReference>
<feature type="compositionally biased region" description="Low complexity" evidence="2">
    <location>
        <begin position="568"/>
        <end position="587"/>
    </location>
</feature>
<evidence type="ECO:0000259" key="3">
    <source>
        <dbReference type="PROSITE" id="PS50235"/>
    </source>
</evidence>
<dbReference type="Pfam" id="PF00443">
    <property type="entry name" value="UCH"/>
    <property type="match status" value="1"/>
</dbReference>
<dbReference type="InterPro" id="IPR050164">
    <property type="entry name" value="Peptidase_C19"/>
</dbReference>
<evidence type="ECO:0000313" key="5">
    <source>
        <dbReference type="Proteomes" id="UP000789390"/>
    </source>
</evidence>
<feature type="compositionally biased region" description="Basic residues" evidence="2">
    <location>
        <begin position="321"/>
        <end position="335"/>
    </location>
</feature>
<reference evidence="4" key="1">
    <citation type="submission" date="2021-11" db="EMBL/GenBank/DDBJ databases">
        <authorList>
            <person name="Schell T."/>
        </authorList>
    </citation>
    <scope>NUCLEOTIDE SEQUENCE</scope>
    <source>
        <strain evidence="4">M5</strain>
    </source>
</reference>
<feature type="domain" description="USP" evidence="3">
    <location>
        <begin position="136"/>
        <end position="707"/>
    </location>
</feature>
<name>A0A8J2RQS8_9CRUS</name>
<feature type="region of interest" description="Disordered" evidence="2">
    <location>
        <begin position="565"/>
        <end position="592"/>
    </location>
</feature>
<dbReference type="InterPro" id="IPR018200">
    <property type="entry name" value="USP_CS"/>
</dbReference>
<dbReference type="InterPro" id="IPR001394">
    <property type="entry name" value="Peptidase_C19_UCH"/>
</dbReference>
<dbReference type="PROSITE" id="PS50235">
    <property type="entry name" value="USP_3"/>
    <property type="match status" value="1"/>
</dbReference>
<protein>
    <recommendedName>
        <fullName evidence="3">USP domain-containing protein</fullName>
    </recommendedName>
</protein>
<dbReference type="InterPro" id="IPR038765">
    <property type="entry name" value="Papain-like_cys_pep_sf"/>
</dbReference>
<sequence>MTVRPKNILETEDSPISVCYQTLPVDEPSENLSPPNKRLRLSLKGQRFLGSLNHSKKAFHTSNKEEDTSKKMQNIRPNLLDPMSLHVSYTGSGMGLITPPYSRMDMNGEVDIYDRERPLRLEPSSNEKPSLLPPVATLLNLGNTCFLNSVLYTLRFTPGFAHLLHHLATDLTEKKLLSSIGANEKKMGFLSSGSPGLRTKSLSSLTPCILDDNNLQINPVKRKTLVLTERLHELLQTLHNAEQKGDLSEPFQADAFLQALREVNPLFQGNQQQDAHELLVCALDYLREACQLVDKAQNKSLDENSGSGVNTEQNSTEINIKRGKQNSEKKKKSKKMFSDKEKDLKKGKRGTGNSSFSNSPINSEIEQLPTVVVDEANNPTIETRDFISESFEGVTVLRTTCLECEYVTERKESFMDICVPITNDYSSGDEPQQSPSAFFASTLMEVDFLRDTNKYWCEQCVRYNEARRSVHYEKLPRLLVLQLKRFSLSFGSTVHTSKVNDYMPTPMQLDCFCEHCQALPDSPIHSYKLYAIIMHLGATMASGHYVAYTRVCSSVADYASCPRAKVFPSSSSPSSSRPSTERNSGNSNSGGGILRFFKPKSSTALIADSVATSGSSVPLTLCKSITCCSARPRKLFPEQGEKDKDCSGRESPTSGNSVHNTNISEDVWLECDDEVIRVLRMRELEDLLSRKPRTSALTPYLLFYVQVNQTGANVTK</sequence>
<feature type="compositionally biased region" description="Polar residues" evidence="2">
    <location>
        <begin position="351"/>
        <end position="361"/>
    </location>
</feature>
<dbReference type="AlphaFoldDB" id="A0A8J2RQS8"/>
<organism evidence="4 5">
    <name type="scientific">Daphnia galeata</name>
    <dbReference type="NCBI Taxonomy" id="27404"/>
    <lineage>
        <taxon>Eukaryota</taxon>
        <taxon>Metazoa</taxon>
        <taxon>Ecdysozoa</taxon>
        <taxon>Arthropoda</taxon>
        <taxon>Crustacea</taxon>
        <taxon>Branchiopoda</taxon>
        <taxon>Diplostraca</taxon>
        <taxon>Cladocera</taxon>
        <taxon>Anomopoda</taxon>
        <taxon>Daphniidae</taxon>
        <taxon>Daphnia</taxon>
    </lineage>
</organism>
<evidence type="ECO:0000256" key="1">
    <source>
        <dbReference type="ARBA" id="ARBA00009085"/>
    </source>
</evidence>
<dbReference type="GO" id="GO:0016579">
    <property type="term" value="P:protein deubiquitination"/>
    <property type="evidence" value="ECO:0007669"/>
    <property type="project" value="InterPro"/>
</dbReference>
<dbReference type="PROSITE" id="PS00973">
    <property type="entry name" value="USP_2"/>
    <property type="match status" value="1"/>
</dbReference>
<dbReference type="PANTHER" id="PTHR24006">
    <property type="entry name" value="UBIQUITIN CARBOXYL-TERMINAL HYDROLASE"/>
    <property type="match status" value="1"/>
</dbReference>
<dbReference type="Proteomes" id="UP000789390">
    <property type="component" value="Unassembled WGS sequence"/>
</dbReference>
<keyword evidence="5" id="KW-1185">Reference proteome</keyword>
<dbReference type="GO" id="GO:0005829">
    <property type="term" value="C:cytosol"/>
    <property type="evidence" value="ECO:0007669"/>
    <property type="project" value="TreeGrafter"/>
</dbReference>
<gene>
    <name evidence="4" type="ORF">DGAL_LOCUS6636</name>
</gene>
<accession>A0A8J2RQS8</accession>
<evidence type="ECO:0000256" key="2">
    <source>
        <dbReference type="SAM" id="MobiDB-lite"/>
    </source>
</evidence>
<proteinExistence type="inferred from homology"/>
<comment type="similarity">
    <text evidence="1">Belongs to the peptidase C19 family.</text>
</comment>
<dbReference type="GO" id="GO:0005634">
    <property type="term" value="C:nucleus"/>
    <property type="evidence" value="ECO:0007669"/>
    <property type="project" value="TreeGrafter"/>
</dbReference>
<comment type="caution">
    <text evidence="4">The sequence shown here is derived from an EMBL/GenBank/DDBJ whole genome shotgun (WGS) entry which is preliminary data.</text>
</comment>
<feature type="compositionally biased region" description="Basic and acidic residues" evidence="2">
    <location>
        <begin position="639"/>
        <end position="648"/>
    </location>
</feature>
<feature type="compositionally biased region" description="Polar residues" evidence="2">
    <location>
        <begin position="303"/>
        <end position="318"/>
    </location>
</feature>
<dbReference type="PANTHER" id="PTHR24006:SF905">
    <property type="entry name" value="UBIQUITIN CARBOXYL-TERMINAL HYDROLASE 1"/>
    <property type="match status" value="1"/>
</dbReference>
<dbReference type="OrthoDB" id="10062454at2759"/>
<dbReference type="InterPro" id="IPR028889">
    <property type="entry name" value="USP"/>
</dbReference>
<feature type="compositionally biased region" description="Polar residues" evidence="2">
    <location>
        <begin position="650"/>
        <end position="659"/>
    </location>
</feature>